<dbReference type="Gene3D" id="3.30.1150.10">
    <property type="match status" value="1"/>
</dbReference>
<protein>
    <submittedName>
        <fullName evidence="7">Energy transducer TonB</fullName>
    </submittedName>
</protein>
<evidence type="ECO:0000256" key="2">
    <source>
        <dbReference type="ARBA" id="ARBA00022692"/>
    </source>
</evidence>
<dbReference type="RefSeq" id="WP_221032263.1">
    <property type="nucleotide sequence ID" value="NZ_CP139781.1"/>
</dbReference>
<dbReference type="SUPFAM" id="SSF74653">
    <property type="entry name" value="TolA/TonB C-terminal domain"/>
    <property type="match status" value="1"/>
</dbReference>
<keyword evidence="8" id="KW-1185">Reference proteome</keyword>
<proteinExistence type="predicted"/>
<keyword evidence="5" id="KW-0732">Signal</keyword>
<organism evidence="7 8">
    <name type="scientific">Actomonas aquatica</name>
    <dbReference type="NCBI Taxonomy" id="2866162"/>
    <lineage>
        <taxon>Bacteria</taxon>
        <taxon>Pseudomonadati</taxon>
        <taxon>Verrucomicrobiota</taxon>
        <taxon>Opitutia</taxon>
        <taxon>Opitutales</taxon>
        <taxon>Opitutaceae</taxon>
        <taxon>Actomonas</taxon>
    </lineage>
</organism>
<evidence type="ECO:0000256" key="3">
    <source>
        <dbReference type="ARBA" id="ARBA00022989"/>
    </source>
</evidence>
<evidence type="ECO:0000256" key="5">
    <source>
        <dbReference type="SAM" id="SignalP"/>
    </source>
</evidence>
<dbReference type="InterPro" id="IPR006260">
    <property type="entry name" value="TonB/TolA_C"/>
</dbReference>
<dbReference type="Pfam" id="PF03544">
    <property type="entry name" value="TonB_C"/>
    <property type="match status" value="1"/>
</dbReference>
<dbReference type="EMBL" id="CP139781">
    <property type="protein sequence ID" value="WRQ89806.1"/>
    <property type="molecule type" value="Genomic_DNA"/>
</dbReference>
<dbReference type="InterPro" id="IPR037682">
    <property type="entry name" value="TonB_C"/>
</dbReference>
<evidence type="ECO:0000256" key="4">
    <source>
        <dbReference type="ARBA" id="ARBA00023136"/>
    </source>
</evidence>
<keyword evidence="2" id="KW-0812">Transmembrane</keyword>
<feature type="chain" id="PRO_5045820317" evidence="5">
    <location>
        <begin position="23"/>
        <end position="130"/>
    </location>
</feature>
<evidence type="ECO:0000313" key="7">
    <source>
        <dbReference type="EMBL" id="WRQ89806.1"/>
    </source>
</evidence>
<evidence type="ECO:0000256" key="1">
    <source>
        <dbReference type="ARBA" id="ARBA00004167"/>
    </source>
</evidence>
<feature type="domain" description="TonB C-terminal" evidence="6">
    <location>
        <begin position="57"/>
        <end position="115"/>
    </location>
</feature>
<evidence type="ECO:0000313" key="8">
    <source>
        <dbReference type="Proteomes" id="UP000738431"/>
    </source>
</evidence>
<gene>
    <name evidence="7" type="ORF">K1X11_010350</name>
</gene>
<dbReference type="Proteomes" id="UP000738431">
    <property type="component" value="Chromosome"/>
</dbReference>
<reference evidence="7 8" key="2">
    <citation type="submission" date="2023-12" db="EMBL/GenBank/DDBJ databases">
        <title>Description of an unclassified Opitutus bacterium of Verrucomicrobiota.</title>
        <authorList>
            <person name="Zhang D.-F."/>
        </authorList>
    </citation>
    <scope>NUCLEOTIDE SEQUENCE [LARGE SCALE GENOMIC DNA]</scope>
    <source>
        <strain evidence="7 8">WL0086</strain>
    </source>
</reference>
<accession>A0ABZ1CED3</accession>
<reference evidence="7 8" key="1">
    <citation type="submission" date="2021-08" db="EMBL/GenBank/DDBJ databases">
        <authorList>
            <person name="Zhang D."/>
            <person name="Zhang A."/>
            <person name="Wang L."/>
        </authorList>
    </citation>
    <scope>NUCLEOTIDE SEQUENCE [LARGE SCALE GENOMIC DNA]</scope>
    <source>
        <strain evidence="7 8">WL0086</strain>
    </source>
</reference>
<feature type="signal peptide" evidence="5">
    <location>
        <begin position="1"/>
        <end position="22"/>
    </location>
</feature>
<sequence>MNAVKKLAIVLSLGALAASAFAVTSEKAYVASYEGRTDMPVPVKVVAPDLLATPGAEVVVEFVVNKAGVPEAIEVASSNDEELASAAVEAVAQWRFTPVMKDGDTVSTKVKLPVRASEPALRSERFAAVF</sequence>
<name>A0ABZ1CED3_9BACT</name>
<comment type="subcellular location">
    <subcellularLocation>
        <location evidence="1">Membrane</location>
        <topology evidence="1">Single-pass membrane protein</topology>
    </subcellularLocation>
</comment>
<keyword evidence="4" id="KW-0472">Membrane</keyword>
<keyword evidence="3" id="KW-1133">Transmembrane helix</keyword>
<dbReference type="NCBIfam" id="TIGR01352">
    <property type="entry name" value="tonB_Cterm"/>
    <property type="match status" value="1"/>
</dbReference>
<evidence type="ECO:0000259" key="6">
    <source>
        <dbReference type="Pfam" id="PF03544"/>
    </source>
</evidence>